<dbReference type="InterPro" id="IPR017740">
    <property type="entry name" value="TssA-like"/>
</dbReference>
<gene>
    <name evidence="1" type="primary">impA</name>
    <name evidence="1" type="ORF">GCM10010136_15390</name>
</gene>
<protein>
    <submittedName>
        <fullName evidence="1">Type VI secretion protein</fullName>
    </submittedName>
</protein>
<name>A0A8J3DHZ1_9HYPH</name>
<dbReference type="EMBL" id="BMZO01000004">
    <property type="protein sequence ID" value="GHC69492.1"/>
    <property type="molecule type" value="Genomic_DNA"/>
</dbReference>
<dbReference type="Proteomes" id="UP000641137">
    <property type="component" value="Unassembled WGS sequence"/>
</dbReference>
<dbReference type="PANTHER" id="PTHR37951">
    <property type="entry name" value="CYTOPLASMIC PROTEIN-RELATED"/>
    <property type="match status" value="1"/>
</dbReference>
<sequence length="268" mass="29086">MLAWLMEAQLRISGFSGLRNTYSESAQLISDYGHSLHSVDEAAEERFQPFAGLNGEGGEGTLIQPLRLTSLIPNGNFAQFSLWDFQLAQREGQEKRREELLEAANDAGREAMAARLREVIGCLEAFDAFVTAVNAQAGSQAPSSSNIRNTLQEIAVAIRAIGGFAEIEDAAADQASTALAESSASVAKAVRSISGEIQSREQAFEMLAAIAGYFRRYEPHSPVALSIETLVRRGRMDFAELLTELLPEMHTRNAVLTAAGIQPKPETE</sequence>
<dbReference type="PANTHER" id="PTHR37951:SF1">
    <property type="entry name" value="TYPE VI SECRETION SYSTEM COMPONENT TSSA1"/>
    <property type="match status" value="1"/>
</dbReference>
<evidence type="ECO:0000313" key="1">
    <source>
        <dbReference type="EMBL" id="GHC69492.1"/>
    </source>
</evidence>
<dbReference type="AlphaFoldDB" id="A0A8J3DHZ1"/>
<comment type="caution">
    <text evidence="1">The sequence shown here is derived from an EMBL/GenBank/DDBJ whole genome shotgun (WGS) entry which is preliminary data.</text>
</comment>
<accession>A0A8J3DHZ1</accession>
<keyword evidence="2" id="KW-1185">Reference proteome</keyword>
<reference evidence="1" key="2">
    <citation type="submission" date="2020-09" db="EMBL/GenBank/DDBJ databases">
        <authorList>
            <person name="Sun Q."/>
            <person name="Kim S."/>
        </authorList>
    </citation>
    <scope>NUCLEOTIDE SEQUENCE</scope>
    <source>
        <strain evidence="1">KCTC 42097</strain>
    </source>
</reference>
<organism evidence="1 2">
    <name type="scientific">Limoniibacter endophyticus</name>
    <dbReference type="NCBI Taxonomy" id="1565040"/>
    <lineage>
        <taxon>Bacteria</taxon>
        <taxon>Pseudomonadati</taxon>
        <taxon>Pseudomonadota</taxon>
        <taxon>Alphaproteobacteria</taxon>
        <taxon>Hyphomicrobiales</taxon>
        <taxon>Bartonellaceae</taxon>
        <taxon>Limoniibacter</taxon>
    </lineage>
</organism>
<reference evidence="1" key="1">
    <citation type="journal article" date="2014" name="Int. J. Syst. Evol. Microbiol.">
        <title>Complete genome sequence of Corynebacterium casei LMG S-19264T (=DSM 44701T), isolated from a smear-ripened cheese.</title>
        <authorList>
            <consortium name="US DOE Joint Genome Institute (JGI-PGF)"/>
            <person name="Walter F."/>
            <person name="Albersmeier A."/>
            <person name="Kalinowski J."/>
            <person name="Ruckert C."/>
        </authorList>
    </citation>
    <scope>NUCLEOTIDE SEQUENCE</scope>
    <source>
        <strain evidence="1">KCTC 42097</strain>
    </source>
</reference>
<proteinExistence type="predicted"/>
<evidence type="ECO:0000313" key="2">
    <source>
        <dbReference type="Proteomes" id="UP000641137"/>
    </source>
</evidence>